<proteinExistence type="predicted"/>
<feature type="transmembrane region" description="Helical" evidence="1">
    <location>
        <begin position="316"/>
        <end position="333"/>
    </location>
</feature>
<keyword evidence="3" id="KW-0012">Acyltransferase</keyword>
<feature type="transmembrane region" description="Helical" evidence="1">
    <location>
        <begin position="160"/>
        <end position="178"/>
    </location>
</feature>
<gene>
    <name evidence="3" type="ORF">NZH93_11790</name>
</gene>
<dbReference type="GO" id="GO:0016020">
    <property type="term" value="C:membrane"/>
    <property type="evidence" value="ECO:0007669"/>
    <property type="project" value="TreeGrafter"/>
</dbReference>
<evidence type="ECO:0000259" key="2">
    <source>
        <dbReference type="Pfam" id="PF01757"/>
    </source>
</evidence>
<dbReference type="AlphaFoldDB" id="A0A9X3A123"/>
<feature type="transmembrane region" description="Helical" evidence="1">
    <location>
        <begin position="184"/>
        <end position="202"/>
    </location>
</feature>
<keyword evidence="1" id="KW-1133">Transmembrane helix</keyword>
<reference evidence="3" key="1">
    <citation type="submission" date="2022-08" db="EMBL/GenBank/DDBJ databases">
        <authorList>
            <person name="Tistechok S."/>
            <person name="Samborskyy M."/>
            <person name="Roman I."/>
        </authorList>
    </citation>
    <scope>NUCLEOTIDE SEQUENCE</scope>
    <source>
        <strain evidence="3">DSM 103496</strain>
    </source>
</reference>
<evidence type="ECO:0000313" key="4">
    <source>
        <dbReference type="Proteomes" id="UP001141259"/>
    </source>
</evidence>
<feature type="transmembrane region" description="Helical" evidence="1">
    <location>
        <begin position="86"/>
        <end position="113"/>
    </location>
</feature>
<evidence type="ECO:0000256" key="1">
    <source>
        <dbReference type="SAM" id="Phobius"/>
    </source>
</evidence>
<dbReference type="InterPro" id="IPR002656">
    <property type="entry name" value="Acyl_transf_3_dom"/>
</dbReference>
<dbReference type="RefSeq" id="WP_259623036.1">
    <property type="nucleotide sequence ID" value="NZ_JANYMP010000004.1"/>
</dbReference>
<feature type="domain" description="Acyltransferase 3" evidence="2">
    <location>
        <begin position="15"/>
        <end position="324"/>
    </location>
</feature>
<feature type="transmembrane region" description="Helical" evidence="1">
    <location>
        <begin position="133"/>
        <end position="153"/>
    </location>
</feature>
<feature type="transmembrane region" description="Helical" evidence="1">
    <location>
        <begin position="254"/>
        <end position="272"/>
    </location>
</feature>
<name>A0A9X3A123_9PSEU</name>
<dbReference type="Proteomes" id="UP001141259">
    <property type="component" value="Unassembled WGS sequence"/>
</dbReference>
<keyword evidence="1" id="KW-0812">Transmembrane</keyword>
<protein>
    <submittedName>
        <fullName evidence="3">Acyltransferase</fullName>
    </submittedName>
</protein>
<evidence type="ECO:0000313" key="3">
    <source>
        <dbReference type="EMBL" id="MCS7477538.1"/>
    </source>
</evidence>
<dbReference type="GO" id="GO:0009103">
    <property type="term" value="P:lipopolysaccharide biosynthetic process"/>
    <property type="evidence" value="ECO:0007669"/>
    <property type="project" value="TreeGrafter"/>
</dbReference>
<feature type="transmembrane region" description="Helical" evidence="1">
    <location>
        <begin position="39"/>
        <end position="61"/>
    </location>
</feature>
<organism evidence="3 4">
    <name type="scientific">Umezawaea endophytica</name>
    <dbReference type="NCBI Taxonomy" id="1654476"/>
    <lineage>
        <taxon>Bacteria</taxon>
        <taxon>Bacillati</taxon>
        <taxon>Actinomycetota</taxon>
        <taxon>Actinomycetes</taxon>
        <taxon>Pseudonocardiales</taxon>
        <taxon>Pseudonocardiaceae</taxon>
        <taxon>Umezawaea</taxon>
    </lineage>
</organism>
<feature type="transmembrane region" description="Helical" evidence="1">
    <location>
        <begin position="214"/>
        <end position="234"/>
    </location>
</feature>
<keyword evidence="4" id="KW-1185">Reference proteome</keyword>
<dbReference type="GO" id="GO:0016747">
    <property type="term" value="F:acyltransferase activity, transferring groups other than amino-acyl groups"/>
    <property type="evidence" value="ECO:0007669"/>
    <property type="project" value="InterPro"/>
</dbReference>
<comment type="caution">
    <text evidence="3">The sequence shown here is derived from an EMBL/GenBank/DDBJ whole genome shotgun (WGS) entry which is preliminary data.</text>
</comment>
<feature type="transmembrane region" description="Helical" evidence="1">
    <location>
        <begin position="293"/>
        <end position="310"/>
    </location>
</feature>
<sequence>MTPTHSDYLATRRFPALDGLRAIAAVLVVLFHFDGPEILQGWIGVHLFFVLSGFLITTLLLREHDRAGRVSLVDFYLRRAFRILPVYFLVLAAIVVGCLIAGTVTSSGLRAALPLQLTFFNEFTQNNPYGHSWTLGTEQKFYLLWPLLAFAGAASSARRFGVAAAGLVLALALLPFTLGQASPNWTLGYFSILVGCVVALVLHHPRGYALVRPLTGPVASTCVSLAFVAAHLSVRTAAPVLGEWFGVPGSMAVTPVYAVACAFLLPAVVSGWPVRQALSTRPLRFVGERSYSLYLVQGVAGGAVALVGSFGGARPVVVLLVALGLAHVLHRAVELPMIAVGRRVVARRNSVSPRLRVT</sequence>
<dbReference type="EMBL" id="JANYMP010000004">
    <property type="protein sequence ID" value="MCS7477538.1"/>
    <property type="molecule type" value="Genomic_DNA"/>
</dbReference>
<dbReference type="PANTHER" id="PTHR23028">
    <property type="entry name" value="ACETYLTRANSFERASE"/>
    <property type="match status" value="1"/>
</dbReference>
<keyword evidence="3" id="KW-0808">Transferase</keyword>
<accession>A0A9X3A123</accession>
<dbReference type="PANTHER" id="PTHR23028:SF53">
    <property type="entry name" value="ACYL_TRANSF_3 DOMAIN-CONTAINING PROTEIN"/>
    <property type="match status" value="1"/>
</dbReference>
<dbReference type="Pfam" id="PF01757">
    <property type="entry name" value="Acyl_transf_3"/>
    <property type="match status" value="1"/>
</dbReference>
<dbReference type="InterPro" id="IPR050879">
    <property type="entry name" value="Acyltransferase_3"/>
</dbReference>
<keyword evidence="1" id="KW-0472">Membrane</keyword>